<dbReference type="GeneID" id="54471363"/>
<name>A0A6A6Q0Q8_9PEZI</name>
<dbReference type="Proteomes" id="UP000799767">
    <property type="component" value="Unassembled WGS sequence"/>
</dbReference>
<proteinExistence type="predicted"/>
<dbReference type="OrthoDB" id="5317787at2759"/>
<protein>
    <submittedName>
        <fullName evidence="2">Uncharacterized protein</fullName>
    </submittedName>
</protein>
<reference evidence="2" key="1">
    <citation type="journal article" date="2020" name="Stud. Mycol.">
        <title>101 Dothideomycetes genomes: a test case for predicting lifestyles and emergence of pathogens.</title>
        <authorList>
            <person name="Haridas S."/>
            <person name="Albert R."/>
            <person name="Binder M."/>
            <person name="Bloem J."/>
            <person name="Labutti K."/>
            <person name="Salamov A."/>
            <person name="Andreopoulos B."/>
            <person name="Baker S."/>
            <person name="Barry K."/>
            <person name="Bills G."/>
            <person name="Bluhm B."/>
            <person name="Cannon C."/>
            <person name="Castanera R."/>
            <person name="Culley D."/>
            <person name="Daum C."/>
            <person name="Ezra D."/>
            <person name="Gonzalez J."/>
            <person name="Henrissat B."/>
            <person name="Kuo A."/>
            <person name="Liang C."/>
            <person name="Lipzen A."/>
            <person name="Lutzoni F."/>
            <person name="Magnuson J."/>
            <person name="Mondo S."/>
            <person name="Nolan M."/>
            <person name="Ohm R."/>
            <person name="Pangilinan J."/>
            <person name="Park H.-J."/>
            <person name="Ramirez L."/>
            <person name="Alfaro M."/>
            <person name="Sun H."/>
            <person name="Tritt A."/>
            <person name="Yoshinaga Y."/>
            <person name="Zwiers L.-H."/>
            <person name="Turgeon B."/>
            <person name="Goodwin S."/>
            <person name="Spatafora J."/>
            <person name="Crous P."/>
            <person name="Grigoriev I."/>
        </authorList>
    </citation>
    <scope>NUCLEOTIDE SEQUENCE</scope>
    <source>
        <strain evidence="2">CBS 113389</strain>
    </source>
</reference>
<evidence type="ECO:0000313" key="3">
    <source>
        <dbReference type="Proteomes" id="UP000799767"/>
    </source>
</evidence>
<feature type="compositionally biased region" description="Basic and acidic residues" evidence="1">
    <location>
        <begin position="1"/>
        <end position="10"/>
    </location>
</feature>
<feature type="region of interest" description="Disordered" evidence="1">
    <location>
        <begin position="126"/>
        <end position="183"/>
    </location>
</feature>
<keyword evidence="3" id="KW-1185">Reference proteome</keyword>
<feature type="non-terminal residue" evidence="2">
    <location>
        <position position="366"/>
    </location>
</feature>
<feature type="non-terminal residue" evidence="2">
    <location>
        <position position="1"/>
    </location>
</feature>
<organism evidence="2 3">
    <name type="scientific">Neohortaea acidophila</name>
    <dbReference type="NCBI Taxonomy" id="245834"/>
    <lineage>
        <taxon>Eukaryota</taxon>
        <taxon>Fungi</taxon>
        <taxon>Dikarya</taxon>
        <taxon>Ascomycota</taxon>
        <taxon>Pezizomycotina</taxon>
        <taxon>Dothideomycetes</taxon>
        <taxon>Dothideomycetidae</taxon>
        <taxon>Mycosphaerellales</taxon>
        <taxon>Teratosphaeriaceae</taxon>
        <taxon>Neohortaea</taxon>
    </lineage>
</organism>
<gene>
    <name evidence="2" type="ORF">BDY17DRAFT_240461</name>
</gene>
<feature type="compositionally biased region" description="Polar residues" evidence="1">
    <location>
        <begin position="11"/>
        <end position="24"/>
    </location>
</feature>
<dbReference type="RefSeq" id="XP_033591576.1">
    <property type="nucleotide sequence ID" value="XM_033730361.1"/>
</dbReference>
<sequence>RYFDDRDMQESPRSSQETYASTVESEAEPVKQTTEYDVPDFAAQPRVGASNVLEATPADFSELFPSSRRLIIHHDDTTLDGNMNLRIDTGLHVGAKRLEMTLFHLRMHDLKNRQFSLRRYCRDSGREVCHSSRKPATHKRPGFQRSLSNALNSMRPKPDSKSSTSPNLAGLARHDSGYGSMHSMDLNEEARPVSAGQDSNNQELSSSHIVKLEFSNYAHVEIKRAGTSTVKYEFEYWGVHYTWKRVVKKLSHAKETSFQLKRDGCESVLAKIVPTALTPRQTEEEQDKGGWIPPCSLRIEDDNILRSMKDVSDVVVATGLMALVDDAIRSRFHSRTERQLLVPLPKGSMELDYISPKKLIGDMFNR</sequence>
<evidence type="ECO:0000256" key="1">
    <source>
        <dbReference type="SAM" id="MobiDB-lite"/>
    </source>
</evidence>
<evidence type="ECO:0000313" key="2">
    <source>
        <dbReference type="EMBL" id="KAF2485007.1"/>
    </source>
</evidence>
<dbReference type="EMBL" id="MU001633">
    <property type="protein sequence ID" value="KAF2485007.1"/>
    <property type="molecule type" value="Genomic_DNA"/>
</dbReference>
<dbReference type="AlphaFoldDB" id="A0A6A6Q0Q8"/>
<accession>A0A6A6Q0Q8</accession>
<feature type="region of interest" description="Disordered" evidence="1">
    <location>
        <begin position="1"/>
        <end position="32"/>
    </location>
</feature>
<feature type="compositionally biased region" description="Basic residues" evidence="1">
    <location>
        <begin position="131"/>
        <end position="142"/>
    </location>
</feature>